<dbReference type="AlphaFoldDB" id="A0A7C1FUH7"/>
<dbReference type="InterPro" id="IPR011008">
    <property type="entry name" value="Dimeric_a/b-barrel"/>
</dbReference>
<feature type="domain" description="ABM" evidence="1">
    <location>
        <begin position="2"/>
        <end position="90"/>
    </location>
</feature>
<organism evidence="2">
    <name type="scientific">Caldilinea aerophila</name>
    <dbReference type="NCBI Taxonomy" id="133453"/>
    <lineage>
        <taxon>Bacteria</taxon>
        <taxon>Bacillati</taxon>
        <taxon>Chloroflexota</taxon>
        <taxon>Caldilineae</taxon>
        <taxon>Caldilineales</taxon>
        <taxon>Caldilineaceae</taxon>
        <taxon>Caldilinea</taxon>
    </lineage>
</organism>
<name>A0A7C1FUH7_9CHLR</name>
<accession>A0A7C1FUH7</accession>
<dbReference type="PANTHER" id="PTHR33336">
    <property type="entry name" value="QUINOL MONOOXYGENASE YGIN-RELATED"/>
    <property type="match status" value="1"/>
</dbReference>
<protein>
    <submittedName>
        <fullName evidence="2">Antibiotic biosynthesis monooxygenase</fullName>
    </submittedName>
</protein>
<dbReference type="PROSITE" id="PS51725">
    <property type="entry name" value="ABM"/>
    <property type="match status" value="1"/>
</dbReference>
<dbReference type="Pfam" id="PF03992">
    <property type="entry name" value="ABM"/>
    <property type="match status" value="1"/>
</dbReference>
<dbReference type="PANTHER" id="PTHR33336:SF1">
    <property type="entry name" value="(4S)-4-HYDROXY-5-PHOSPHONOOXYPENTANE-2,3-DIONE ISOMERASE"/>
    <property type="match status" value="1"/>
</dbReference>
<dbReference type="SUPFAM" id="SSF54909">
    <property type="entry name" value="Dimeric alpha+beta barrel"/>
    <property type="match status" value="1"/>
</dbReference>
<evidence type="ECO:0000259" key="1">
    <source>
        <dbReference type="PROSITE" id="PS51725"/>
    </source>
</evidence>
<proteinExistence type="predicted"/>
<dbReference type="InterPro" id="IPR007138">
    <property type="entry name" value="ABM_dom"/>
</dbReference>
<reference evidence="2" key="1">
    <citation type="journal article" date="2020" name="mSystems">
        <title>Genome- and Community-Level Interaction Insights into Carbon Utilization and Element Cycling Functions of Hydrothermarchaeota in Hydrothermal Sediment.</title>
        <authorList>
            <person name="Zhou Z."/>
            <person name="Liu Y."/>
            <person name="Xu W."/>
            <person name="Pan J."/>
            <person name="Luo Z.H."/>
            <person name="Li M."/>
        </authorList>
    </citation>
    <scope>NUCLEOTIDE SEQUENCE [LARGE SCALE GENOMIC DNA]</scope>
    <source>
        <strain evidence="2">SpSt-289</strain>
    </source>
</reference>
<evidence type="ECO:0000313" key="2">
    <source>
        <dbReference type="EMBL" id="HDX33600.1"/>
    </source>
</evidence>
<keyword evidence="2" id="KW-0503">Monooxygenase</keyword>
<dbReference type="GO" id="GO:0004497">
    <property type="term" value="F:monooxygenase activity"/>
    <property type="evidence" value="ECO:0007669"/>
    <property type="project" value="UniProtKB-KW"/>
</dbReference>
<dbReference type="InterPro" id="IPR050744">
    <property type="entry name" value="AI-2_Isomerase_LsrG"/>
</dbReference>
<sequence length="102" mass="11544">MLIIHVDVHVKPEFIDDFIAATLENARASVQEPGIARFDVIQDQADPAHFVLVEVYRTPDDPVRHKETAHYAKWRDAVADMMAAPRTSVKYVNLFPEDAGWG</sequence>
<keyword evidence="2" id="KW-0560">Oxidoreductase</keyword>
<gene>
    <name evidence="2" type="ORF">ENQ20_19270</name>
</gene>
<dbReference type="GO" id="GO:0005829">
    <property type="term" value="C:cytosol"/>
    <property type="evidence" value="ECO:0007669"/>
    <property type="project" value="TreeGrafter"/>
</dbReference>
<dbReference type="EMBL" id="DSMG01000196">
    <property type="protein sequence ID" value="HDX33600.1"/>
    <property type="molecule type" value="Genomic_DNA"/>
</dbReference>
<dbReference type="Gene3D" id="3.30.70.100">
    <property type="match status" value="1"/>
</dbReference>
<comment type="caution">
    <text evidence="2">The sequence shown here is derived from an EMBL/GenBank/DDBJ whole genome shotgun (WGS) entry which is preliminary data.</text>
</comment>